<dbReference type="HAMAP" id="MF_00501">
    <property type="entry name" value="Ribosomal_bL31_1"/>
    <property type="match status" value="1"/>
</dbReference>
<protein>
    <recommendedName>
        <fullName evidence="6">Large ribosomal subunit protein bL31</fullName>
    </recommendedName>
</protein>
<keyword evidence="5" id="KW-0687">Ribonucleoprotein</keyword>
<evidence type="ECO:0000313" key="7">
    <source>
        <dbReference type="EMBL" id="SVC08149.1"/>
    </source>
</evidence>
<dbReference type="InterPro" id="IPR002150">
    <property type="entry name" value="Ribosomal_bL31"/>
</dbReference>
<dbReference type="Gene3D" id="4.10.830.30">
    <property type="entry name" value="Ribosomal protein L31"/>
    <property type="match status" value="1"/>
</dbReference>
<dbReference type="PRINTS" id="PR01249">
    <property type="entry name" value="RIBOSOMALL31"/>
</dbReference>
<comment type="similarity">
    <text evidence="1">Belongs to the bacterial ribosomal protein bL31 family. Type A subfamily.</text>
</comment>
<dbReference type="InterPro" id="IPR042105">
    <property type="entry name" value="Ribosomal_bL31_sf"/>
</dbReference>
<dbReference type="AlphaFoldDB" id="A0A382J951"/>
<dbReference type="Pfam" id="PF01197">
    <property type="entry name" value="Ribosomal_L31"/>
    <property type="match status" value="1"/>
</dbReference>
<dbReference type="GO" id="GO:0005840">
    <property type="term" value="C:ribosome"/>
    <property type="evidence" value="ECO:0007669"/>
    <property type="project" value="UniProtKB-KW"/>
</dbReference>
<name>A0A382J951_9ZZZZ</name>
<reference evidence="7" key="1">
    <citation type="submission" date="2018-05" db="EMBL/GenBank/DDBJ databases">
        <authorList>
            <person name="Lanie J.A."/>
            <person name="Ng W.-L."/>
            <person name="Kazmierczak K.M."/>
            <person name="Andrzejewski T.M."/>
            <person name="Davidsen T.M."/>
            <person name="Wayne K.J."/>
            <person name="Tettelin H."/>
            <person name="Glass J.I."/>
            <person name="Rusch D."/>
            <person name="Podicherti R."/>
            <person name="Tsui H.-C.T."/>
            <person name="Winkler M.E."/>
        </authorList>
    </citation>
    <scope>NUCLEOTIDE SEQUENCE</scope>
</reference>
<evidence type="ECO:0000256" key="3">
    <source>
        <dbReference type="ARBA" id="ARBA00022884"/>
    </source>
</evidence>
<dbReference type="PROSITE" id="PS01143">
    <property type="entry name" value="RIBOSOMAL_L31"/>
    <property type="match status" value="1"/>
</dbReference>
<evidence type="ECO:0000256" key="6">
    <source>
        <dbReference type="ARBA" id="ARBA00035687"/>
    </source>
</evidence>
<dbReference type="NCBIfam" id="NF000612">
    <property type="entry name" value="PRK00019.1"/>
    <property type="match status" value="1"/>
</dbReference>
<organism evidence="7">
    <name type="scientific">marine metagenome</name>
    <dbReference type="NCBI Taxonomy" id="408172"/>
    <lineage>
        <taxon>unclassified sequences</taxon>
        <taxon>metagenomes</taxon>
        <taxon>ecological metagenomes</taxon>
    </lineage>
</organism>
<dbReference type="EMBL" id="UINC01072482">
    <property type="protein sequence ID" value="SVC08149.1"/>
    <property type="molecule type" value="Genomic_DNA"/>
</dbReference>
<evidence type="ECO:0000256" key="2">
    <source>
        <dbReference type="ARBA" id="ARBA00022730"/>
    </source>
</evidence>
<dbReference type="GO" id="GO:1990904">
    <property type="term" value="C:ribonucleoprotein complex"/>
    <property type="evidence" value="ECO:0007669"/>
    <property type="project" value="UniProtKB-KW"/>
</dbReference>
<accession>A0A382J951</accession>
<dbReference type="InterPro" id="IPR027491">
    <property type="entry name" value="Ribosomal_bL31_A"/>
</dbReference>
<sequence>MKSGIHPEYKQTTFTCSCGTSWNTMSILGKETTVEICSNCHPFYTGTGQRMIDSAGRIEKFKRRYKRA</sequence>
<dbReference type="PANTHER" id="PTHR33280">
    <property type="entry name" value="50S RIBOSOMAL PROTEIN L31, CHLOROPLASTIC"/>
    <property type="match status" value="1"/>
</dbReference>
<proteinExistence type="inferred from homology"/>
<keyword evidence="2" id="KW-0699">rRNA-binding</keyword>
<keyword evidence="4" id="KW-0689">Ribosomal protein</keyword>
<dbReference type="PANTHER" id="PTHR33280:SF6">
    <property type="entry name" value="LARGE RIBOSOMAL SUBUNIT PROTEIN BL31A"/>
    <property type="match status" value="1"/>
</dbReference>
<keyword evidence="3" id="KW-0694">RNA-binding</keyword>
<dbReference type="InterPro" id="IPR034704">
    <property type="entry name" value="Ribosomal_bL28/bL31-like_sf"/>
</dbReference>
<evidence type="ECO:0000256" key="1">
    <source>
        <dbReference type="ARBA" id="ARBA00009296"/>
    </source>
</evidence>
<evidence type="ECO:0000256" key="4">
    <source>
        <dbReference type="ARBA" id="ARBA00022980"/>
    </source>
</evidence>
<gene>
    <name evidence="7" type="ORF">METZ01_LOCUS261003</name>
</gene>
<evidence type="ECO:0000256" key="5">
    <source>
        <dbReference type="ARBA" id="ARBA00023274"/>
    </source>
</evidence>
<dbReference type="GO" id="GO:0006412">
    <property type="term" value="P:translation"/>
    <property type="evidence" value="ECO:0007669"/>
    <property type="project" value="InterPro"/>
</dbReference>
<dbReference type="NCBIfam" id="TIGR00105">
    <property type="entry name" value="L31"/>
    <property type="match status" value="1"/>
</dbReference>
<dbReference type="GO" id="GO:0003735">
    <property type="term" value="F:structural constituent of ribosome"/>
    <property type="evidence" value="ECO:0007669"/>
    <property type="project" value="InterPro"/>
</dbReference>
<dbReference type="GO" id="GO:0019843">
    <property type="term" value="F:rRNA binding"/>
    <property type="evidence" value="ECO:0007669"/>
    <property type="project" value="UniProtKB-KW"/>
</dbReference>
<dbReference type="SUPFAM" id="SSF143800">
    <property type="entry name" value="L28p-like"/>
    <property type="match status" value="1"/>
</dbReference>